<keyword evidence="1" id="KW-1133">Transmembrane helix</keyword>
<proteinExistence type="predicted"/>
<dbReference type="AlphaFoldDB" id="A0A0K1P7M4"/>
<dbReference type="Proteomes" id="UP000067243">
    <property type="component" value="Chromosome"/>
</dbReference>
<organism evidence="2 3">
    <name type="scientific">Spiroplasma turonicum</name>
    <dbReference type="NCBI Taxonomy" id="216946"/>
    <lineage>
        <taxon>Bacteria</taxon>
        <taxon>Bacillati</taxon>
        <taxon>Mycoplasmatota</taxon>
        <taxon>Mollicutes</taxon>
        <taxon>Entomoplasmatales</taxon>
        <taxon>Spiroplasmataceae</taxon>
        <taxon>Spiroplasma</taxon>
    </lineage>
</organism>
<evidence type="ECO:0000256" key="1">
    <source>
        <dbReference type="SAM" id="Phobius"/>
    </source>
</evidence>
<dbReference type="PATRIC" id="fig|216946.3.peg.980"/>
<dbReference type="STRING" id="216946.STURO_v1c09430"/>
<keyword evidence="1" id="KW-0472">Membrane</keyword>
<feature type="transmembrane region" description="Helical" evidence="1">
    <location>
        <begin position="86"/>
        <end position="109"/>
    </location>
</feature>
<sequence length="292" mass="34421">MAKQKMKKSKEVLEKLKYKKYSPSNIILNTIIATTRIIMLVFAFAAPALFILAIIYDQGIRSLFLFCLSLIVYQKGHVYEQSYNNIAWWVFIPCAILILIICFILGLAFPFISKNSWNQRAVLAFNLLFWPILFGSIIYIINYTIPYFGSFGEVGSSSSIDENNVVDWYYNALKNNYSYTSFWMIIIQSIYVIIFGFGIFTIFEADLARRYKIFYFDERINNPDNYSMYNHVLEGKLNFGEVEGTEIGKELKRLNKEERDYQENLRINYIMELKKKRHERKNAKKSKHNKKT</sequence>
<feature type="transmembrane region" description="Helical" evidence="1">
    <location>
        <begin position="26"/>
        <end position="56"/>
    </location>
</feature>
<name>A0A0K1P7M4_9MOLU</name>
<dbReference type="RefSeq" id="WP_075048757.1">
    <property type="nucleotide sequence ID" value="NZ_CP012328.1"/>
</dbReference>
<feature type="transmembrane region" description="Helical" evidence="1">
    <location>
        <begin position="121"/>
        <end position="141"/>
    </location>
</feature>
<keyword evidence="1" id="KW-0812">Transmembrane</keyword>
<dbReference type="EMBL" id="CP012328">
    <property type="protein sequence ID" value="AKU80194.1"/>
    <property type="molecule type" value="Genomic_DNA"/>
</dbReference>
<feature type="transmembrane region" description="Helical" evidence="1">
    <location>
        <begin position="182"/>
        <end position="203"/>
    </location>
</feature>
<dbReference type="OrthoDB" id="389470at2"/>
<keyword evidence="3" id="KW-1185">Reference proteome</keyword>
<gene>
    <name evidence="2" type="ORF">STURON_00948</name>
</gene>
<accession>A0A0K1P7M4</accession>
<evidence type="ECO:0000313" key="3">
    <source>
        <dbReference type="Proteomes" id="UP000067243"/>
    </source>
</evidence>
<dbReference type="KEGG" id="stur:STURON_00948"/>
<reference evidence="2 3" key="1">
    <citation type="journal article" date="2015" name="Genome Announc.">
        <title>Complete Genome Sequence of Spiroplasma turonicum Strain Tab4cT, a Parasite of a Horse Fly, Haematopota sp. (Diptera: Tabanidae).</title>
        <authorList>
            <person name="Davis R.E."/>
            <person name="Shao J."/>
            <person name="Zhao Y."/>
            <person name="Gasparich G.E."/>
            <person name="Gaynor B.J."/>
            <person name="Donofrio N."/>
        </authorList>
    </citation>
    <scope>NUCLEOTIDE SEQUENCE [LARGE SCALE GENOMIC DNA]</scope>
    <source>
        <strain evidence="2 3">Tab4c</strain>
    </source>
</reference>
<protein>
    <recommendedName>
        <fullName evidence="4">Transmembrane protein</fullName>
    </recommendedName>
</protein>
<evidence type="ECO:0008006" key="4">
    <source>
        <dbReference type="Google" id="ProtNLM"/>
    </source>
</evidence>
<evidence type="ECO:0000313" key="2">
    <source>
        <dbReference type="EMBL" id="AKU80194.1"/>
    </source>
</evidence>